<feature type="signal peptide" evidence="14">
    <location>
        <begin position="1"/>
        <end position="25"/>
    </location>
</feature>
<dbReference type="Pfam" id="PF00593">
    <property type="entry name" value="TonB_dep_Rec_b-barrel"/>
    <property type="match status" value="1"/>
</dbReference>
<feature type="chain" id="PRO_5047027334" evidence="14">
    <location>
        <begin position="26"/>
        <end position="620"/>
    </location>
</feature>
<dbReference type="Pfam" id="PF07715">
    <property type="entry name" value="Plug"/>
    <property type="match status" value="1"/>
</dbReference>
<keyword evidence="7" id="KW-0406">Ion transport</keyword>
<evidence type="ECO:0000256" key="2">
    <source>
        <dbReference type="ARBA" id="ARBA00009810"/>
    </source>
</evidence>
<sequence>MIQQSKPLVLSLAVASCFISAPTFAGADNSSDNAVADVLITATRQVQAAKDVLADNVVINAEQIMKSGATSIVDLLQQQRGIEISRTGGAGSVSSIFIRGAANAQSVVFVDGVRIGSSTLGGATWSSIPLSQIERIEIVYGPLSSLYGADAMGGVIQLFTKKSGPKARTSLSFGVGSEGLRKWEAGVFGSSENDFQYGFNTARESTDGFSASKPGAGTYTYNPDRDGYTQKSFNGNLSWKIATDVNVGVNFVQSTLDVDFDAGLGYRDRGQQKFDNMVSFIRTKLASNWNSSLQFARTNDRVFSDASYGKSQADTKQSGWTWQNDVSLGKDVLQFIVEDRKEDVRTDTKGLGGKRDTRSFAVAYVLKSDAHQASLSARQDDSSQYGKHNTGSLAYGYHLSDVLRVNASYGTSFRAPTFNELYYPGYGVASNKPEVGKNAEIGLYYDDAVTQISAVYYDNKITDLLVNTSPCPVEKATHLYGCAFNVNKARLSGFTVGASTKVAQFNLRATVDIQDPKDETTGKRLARRAKQHASFGIDYRMSDLSLGLETVLSNERFDDAANKIRLAGYGIVNLVATYQVAANWSILGRWNNIANKDYELAKNYRTPGSNFYLGLNYGFK</sequence>
<feature type="domain" description="TonB-dependent receptor-like beta-barrel" evidence="15">
    <location>
        <begin position="188"/>
        <end position="593"/>
    </location>
</feature>
<dbReference type="InterPro" id="IPR037066">
    <property type="entry name" value="Plug_dom_sf"/>
</dbReference>
<keyword evidence="10 17" id="KW-0675">Receptor</keyword>
<evidence type="ECO:0000256" key="5">
    <source>
        <dbReference type="ARBA" id="ARBA00022692"/>
    </source>
</evidence>
<evidence type="ECO:0000256" key="1">
    <source>
        <dbReference type="ARBA" id="ARBA00004571"/>
    </source>
</evidence>
<dbReference type="PANTHER" id="PTHR30069">
    <property type="entry name" value="TONB-DEPENDENT OUTER MEMBRANE RECEPTOR"/>
    <property type="match status" value="1"/>
</dbReference>
<dbReference type="PANTHER" id="PTHR30069:SF53">
    <property type="entry name" value="COLICIN I RECEPTOR-RELATED"/>
    <property type="match status" value="1"/>
</dbReference>
<feature type="domain" description="TonB-dependent receptor plug" evidence="16">
    <location>
        <begin position="51"/>
        <end position="155"/>
    </location>
</feature>
<evidence type="ECO:0000256" key="12">
    <source>
        <dbReference type="PROSITE-ProRule" id="PRU01360"/>
    </source>
</evidence>
<dbReference type="InterPro" id="IPR039426">
    <property type="entry name" value="TonB-dep_rcpt-like"/>
</dbReference>
<dbReference type="Proteomes" id="UP001589844">
    <property type="component" value="Unassembled WGS sequence"/>
</dbReference>
<dbReference type="Gene3D" id="2.40.170.20">
    <property type="entry name" value="TonB-dependent receptor, beta-barrel domain"/>
    <property type="match status" value="1"/>
</dbReference>
<evidence type="ECO:0000256" key="10">
    <source>
        <dbReference type="ARBA" id="ARBA00023170"/>
    </source>
</evidence>
<comment type="similarity">
    <text evidence="2 12 13">Belongs to the TonB-dependent receptor family.</text>
</comment>
<dbReference type="CDD" id="cd01347">
    <property type="entry name" value="ligand_gated_channel"/>
    <property type="match status" value="1"/>
</dbReference>
<keyword evidence="6 14" id="KW-0732">Signal</keyword>
<keyword evidence="9 12" id="KW-0472">Membrane</keyword>
<keyword evidence="11 12" id="KW-0998">Cell outer membrane</keyword>
<comment type="caution">
    <text evidence="17">The sequence shown here is derived from an EMBL/GenBank/DDBJ whole genome shotgun (WGS) entry which is preliminary data.</text>
</comment>
<evidence type="ECO:0000256" key="13">
    <source>
        <dbReference type="RuleBase" id="RU003357"/>
    </source>
</evidence>
<protein>
    <submittedName>
        <fullName evidence="17">TonB-dependent receptor domain-containing protein</fullName>
    </submittedName>
</protein>
<evidence type="ECO:0000256" key="7">
    <source>
        <dbReference type="ARBA" id="ARBA00023065"/>
    </source>
</evidence>
<reference evidence="17 18" key="1">
    <citation type="submission" date="2024-09" db="EMBL/GenBank/DDBJ databases">
        <authorList>
            <person name="Sun Q."/>
            <person name="Mori K."/>
        </authorList>
    </citation>
    <scope>NUCLEOTIDE SEQUENCE [LARGE SCALE GENOMIC DNA]</scope>
    <source>
        <strain evidence="17 18">CCM 8677</strain>
    </source>
</reference>
<keyword evidence="3 12" id="KW-0813">Transport</keyword>
<evidence type="ECO:0000259" key="16">
    <source>
        <dbReference type="Pfam" id="PF07715"/>
    </source>
</evidence>
<keyword evidence="4 12" id="KW-1134">Transmembrane beta strand</keyword>
<dbReference type="InterPro" id="IPR012910">
    <property type="entry name" value="Plug_dom"/>
</dbReference>
<dbReference type="EMBL" id="JBHLXJ010000015">
    <property type="protein sequence ID" value="MFC0350992.1"/>
    <property type="molecule type" value="Genomic_DNA"/>
</dbReference>
<dbReference type="InterPro" id="IPR036942">
    <property type="entry name" value="Beta-barrel_TonB_sf"/>
</dbReference>
<comment type="subcellular location">
    <subcellularLocation>
        <location evidence="1 12">Cell outer membrane</location>
        <topology evidence="1 12">Multi-pass membrane protein</topology>
    </subcellularLocation>
</comment>
<evidence type="ECO:0000256" key="8">
    <source>
        <dbReference type="ARBA" id="ARBA00023077"/>
    </source>
</evidence>
<evidence type="ECO:0000256" key="3">
    <source>
        <dbReference type="ARBA" id="ARBA00022448"/>
    </source>
</evidence>
<keyword evidence="18" id="KW-1185">Reference proteome</keyword>
<dbReference type="Gene3D" id="2.170.130.10">
    <property type="entry name" value="TonB-dependent receptor, plug domain"/>
    <property type="match status" value="1"/>
</dbReference>
<dbReference type="SUPFAM" id="SSF56935">
    <property type="entry name" value="Porins"/>
    <property type="match status" value="1"/>
</dbReference>
<evidence type="ECO:0000313" key="17">
    <source>
        <dbReference type="EMBL" id="MFC0350992.1"/>
    </source>
</evidence>
<organism evidence="17 18">
    <name type="scientific">Undibacterium danionis</name>
    <dbReference type="NCBI Taxonomy" id="1812100"/>
    <lineage>
        <taxon>Bacteria</taxon>
        <taxon>Pseudomonadati</taxon>
        <taxon>Pseudomonadota</taxon>
        <taxon>Betaproteobacteria</taxon>
        <taxon>Burkholderiales</taxon>
        <taxon>Oxalobacteraceae</taxon>
        <taxon>Undibacterium</taxon>
    </lineage>
</organism>
<dbReference type="PROSITE" id="PS51257">
    <property type="entry name" value="PROKAR_LIPOPROTEIN"/>
    <property type="match status" value="1"/>
</dbReference>
<evidence type="ECO:0000256" key="4">
    <source>
        <dbReference type="ARBA" id="ARBA00022452"/>
    </source>
</evidence>
<dbReference type="PROSITE" id="PS52016">
    <property type="entry name" value="TONB_DEPENDENT_REC_3"/>
    <property type="match status" value="1"/>
</dbReference>
<keyword evidence="8 13" id="KW-0798">TonB box</keyword>
<name>A0ABV6IGM7_9BURK</name>
<evidence type="ECO:0000259" key="15">
    <source>
        <dbReference type="Pfam" id="PF00593"/>
    </source>
</evidence>
<evidence type="ECO:0000256" key="11">
    <source>
        <dbReference type="ARBA" id="ARBA00023237"/>
    </source>
</evidence>
<proteinExistence type="inferred from homology"/>
<evidence type="ECO:0000313" key="18">
    <source>
        <dbReference type="Proteomes" id="UP001589844"/>
    </source>
</evidence>
<evidence type="ECO:0000256" key="9">
    <source>
        <dbReference type="ARBA" id="ARBA00023136"/>
    </source>
</evidence>
<dbReference type="InterPro" id="IPR000531">
    <property type="entry name" value="Beta-barrel_TonB"/>
</dbReference>
<dbReference type="RefSeq" id="WP_390213544.1">
    <property type="nucleotide sequence ID" value="NZ_JBHLXJ010000015.1"/>
</dbReference>
<accession>A0ABV6IGM7</accession>
<gene>
    <name evidence="17" type="ORF">ACFFJH_14335</name>
</gene>
<evidence type="ECO:0000256" key="6">
    <source>
        <dbReference type="ARBA" id="ARBA00022729"/>
    </source>
</evidence>
<keyword evidence="5 12" id="KW-0812">Transmembrane</keyword>
<evidence type="ECO:0000256" key="14">
    <source>
        <dbReference type="SAM" id="SignalP"/>
    </source>
</evidence>